<keyword evidence="1" id="KW-1133">Transmembrane helix</keyword>
<dbReference type="Ensembl" id="ENSPMAT00000000189.1">
    <property type="protein sequence ID" value="ENSPMAP00000000189.1"/>
    <property type="gene ID" value="ENSPMAG00000000168.1"/>
</dbReference>
<dbReference type="InterPro" id="IPR051158">
    <property type="entry name" value="Metallophosphoesterase_sf"/>
</dbReference>
<dbReference type="STRING" id="7757.ENSPMAP00000000189"/>
<organism evidence="3">
    <name type="scientific">Petromyzon marinus</name>
    <name type="common">Sea lamprey</name>
    <dbReference type="NCBI Taxonomy" id="7757"/>
    <lineage>
        <taxon>Eukaryota</taxon>
        <taxon>Metazoa</taxon>
        <taxon>Chordata</taxon>
        <taxon>Craniata</taxon>
        <taxon>Vertebrata</taxon>
        <taxon>Cyclostomata</taxon>
        <taxon>Hyperoartia</taxon>
        <taxon>Petromyzontiformes</taxon>
        <taxon>Petromyzontidae</taxon>
        <taxon>Petromyzon</taxon>
    </lineage>
</organism>
<keyword evidence="1" id="KW-0812">Transmembrane</keyword>
<name>S4R4R0_PETMA</name>
<dbReference type="InterPro" id="IPR029052">
    <property type="entry name" value="Metallo-depent_PP-like"/>
</dbReference>
<dbReference type="CDD" id="cd07385">
    <property type="entry name" value="MPP_YkuE_C"/>
    <property type="match status" value="1"/>
</dbReference>
<accession>S4R4R0</accession>
<dbReference type="PANTHER" id="PTHR31302">
    <property type="entry name" value="TRANSMEMBRANE PROTEIN WITH METALLOPHOSPHOESTERASE DOMAIN-RELATED"/>
    <property type="match status" value="1"/>
</dbReference>
<reference evidence="3" key="2">
    <citation type="submission" date="2025-09" db="UniProtKB">
        <authorList>
            <consortium name="Ensembl"/>
        </authorList>
    </citation>
    <scope>IDENTIFICATION</scope>
</reference>
<evidence type="ECO:0000313" key="3">
    <source>
        <dbReference type="Ensembl" id="ENSPMAP00000000189.1"/>
    </source>
</evidence>
<dbReference type="PANTHER" id="PTHR31302:SF0">
    <property type="entry name" value="TRANSMEMBRANE PROTEIN WITH METALLOPHOSPHOESTERASE DOMAIN"/>
    <property type="match status" value="1"/>
</dbReference>
<feature type="transmembrane region" description="Helical" evidence="1">
    <location>
        <begin position="116"/>
        <end position="139"/>
    </location>
</feature>
<feature type="transmembrane region" description="Helical" evidence="1">
    <location>
        <begin position="175"/>
        <end position="196"/>
    </location>
</feature>
<evidence type="ECO:0000256" key="1">
    <source>
        <dbReference type="SAM" id="Phobius"/>
    </source>
</evidence>
<proteinExistence type="predicted"/>
<dbReference type="SUPFAM" id="SSF56300">
    <property type="entry name" value="Metallo-dependent phosphatases"/>
    <property type="match status" value="1"/>
</dbReference>
<protein>
    <submittedName>
        <fullName evidence="3">Transmembrane protein with metallophosphoesterase domain</fullName>
    </submittedName>
</protein>
<dbReference type="HOGENOM" id="CLU_025443_5_2_1"/>
<dbReference type="GeneTree" id="ENSGT00390000010260"/>
<feature type="transmembrane region" description="Helical" evidence="1">
    <location>
        <begin position="43"/>
        <end position="65"/>
    </location>
</feature>
<dbReference type="Gene3D" id="3.60.21.10">
    <property type="match status" value="1"/>
</dbReference>
<feature type="domain" description="Calcineurin-like phosphoesterase" evidence="2">
    <location>
        <begin position="218"/>
        <end position="395"/>
    </location>
</feature>
<dbReference type="Pfam" id="PF00149">
    <property type="entry name" value="Metallophos"/>
    <property type="match status" value="1"/>
</dbReference>
<dbReference type="InterPro" id="IPR004843">
    <property type="entry name" value="Calcineurin-like_PHP"/>
</dbReference>
<sequence length="453" mass="49590">MKVPLSRFRLGVAVAVAGAVAVLSVFAERRLLAHRLSHGARAHVHRLQMIAIFNVVIYLPSKFVWTRCVTEPTAACSRGKCDSWAGLWAVCVATFLLLVHTSLFTALFLVHIEPHVFSLVSSTCLGAYVLLNFWLLVLLPADRCLRFAVRALTPAMEKDEEVKDEKIERRKRARVLLAIALLLTVSMTLLAVHNAAGRPHTPRVEVRLQRLPANLSGLKVALLSDIHLGPTVGRSKLAQVVDITNGLRPVTGADLVVIVGDLADSLVSNLKDAAQPLSWLNPRLGTYFVTGNHEYYTHDVQAWFQYLRSLNVHPLHNQHVHLGGGPGERLCLAGVDDIEALRIGYPGHGMNLGQALAGCEEGSAIILLAHQPRAAQAALEQRPDIDLVLAGHTHGGQFFPVSLAVYLYNPFFAGLYRHGEHSQVYVSQGSVFYGMPMRLGSTAEVSEIVLLSR</sequence>
<dbReference type="OMA" id="DTHYGPI"/>
<dbReference type="AlphaFoldDB" id="S4R4R0"/>
<reference evidence="3" key="1">
    <citation type="submission" date="2025-08" db="UniProtKB">
        <authorList>
            <consortium name="Ensembl"/>
        </authorList>
    </citation>
    <scope>IDENTIFICATION</scope>
</reference>
<keyword evidence="1" id="KW-0472">Membrane</keyword>
<evidence type="ECO:0000259" key="2">
    <source>
        <dbReference type="Pfam" id="PF00149"/>
    </source>
</evidence>
<dbReference type="GO" id="GO:0016787">
    <property type="term" value="F:hydrolase activity"/>
    <property type="evidence" value="ECO:0007669"/>
    <property type="project" value="InterPro"/>
</dbReference>
<feature type="transmembrane region" description="Helical" evidence="1">
    <location>
        <begin position="86"/>
        <end position="110"/>
    </location>
</feature>